<keyword evidence="1" id="KW-0479">Metal-binding</keyword>
<sequence length="437" mass="49436">MYAGVEVHCGSLYDLEVWKKDMESSLEDVTICQKCGDRGFSVALIYCAKCQVSAEHRYCLEVLPATFDEYVTWFCDDCEPKVGKLYTINLPSPFPPRVRHSVDSENKRAVQSRIGLNKNNNNIQGLKDNEKFEKNKKKKKKKKKKNRRDISVSVVETDVRICDSIPSLQLNETHCGEIWKKGQKLGQGYPKLCDIHCGEKCEEGQKLGQESGLHLKDGANLDEGVEDVSSSIQCIKTHGRKNCEKDLKLGQEFRLDLNDGTSLDGEIESLKTSQIATSDVLERHVPSQPIVDPIWRGSLCICNNSFDPLSIVAHLSSLACSKVCEETKLIPELLYAELLLRSQVWPKGFEKWGPTDQSIALYFFPDNESDEIACERLVKLMIGQDLALRSLVKNAELLVFPSKKLPVQYWSEPNCLKFPKSNPYFVLVNFILISFFA</sequence>
<dbReference type="PANTHER" id="PTHR33304:SF18">
    <property type="entry name" value="CHROMATIN REGULATOR PHD FAMILY-RELATED"/>
    <property type="match status" value="1"/>
</dbReference>
<keyword evidence="4" id="KW-0805">Transcription regulation</keyword>
<dbReference type="Pfam" id="PF23121">
    <property type="entry name" value="SPOC_AIPP2"/>
    <property type="match status" value="1"/>
</dbReference>
<evidence type="ECO:0000256" key="1">
    <source>
        <dbReference type="ARBA" id="ARBA00022723"/>
    </source>
</evidence>
<proteinExistence type="predicted"/>
<dbReference type="Gramene" id="Jr06_02080_p1">
    <property type="protein sequence ID" value="cds.Jr06_02080_p1"/>
    <property type="gene ID" value="Jr06_02080"/>
</dbReference>
<evidence type="ECO:0000256" key="6">
    <source>
        <dbReference type="SAM" id="MobiDB-lite"/>
    </source>
</evidence>
<dbReference type="Proteomes" id="UP000619265">
    <property type="component" value="Unassembled WGS sequence"/>
</dbReference>
<evidence type="ECO:0000256" key="3">
    <source>
        <dbReference type="ARBA" id="ARBA00022833"/>
    </source>
</evidence>
<reference evidence="8" key="1">
    <citation type="submission" date="2015-10" db="EMBL/GenBank/DDBJ databases">
        <authorList>
            <person name="Martinez-Garcia P.J."/>
            <person name="Crepeau M.W."/>
            <person name="Puiu D."/>
            <person name="Gonzalez-Ibeas D."/>
            <person name="Whalen J."/>
            <person name="Stevens K."/>
            <person name="Paul R."/>
            <person name="Butterfield T."/>
            <person name="Britton M."/>
            <person name="Reagan R."/>
            <person name="Chakraborty S."/>
            <person name="Walawage S.L."/>
            <person name="Vasquez-Gross H.A."/>
            <person name="Cardeno C."/>
            <person name="Famula R."/>
            <person name="Pratt K."/>
            <person name="Kuruganti S."/>
            <person name="Aradhya M.K."/>
            <person name="Leslie C.A."/>
            <person name="Dandekar A.M."/>
            <person name="Salzberg S.L."/>
            <person name="Wegrzyn J.L."/>
            <person name="Langley C.H."/>
            <person name="Neale D.B."/>
        </authorList>
    </citation>
    <scope>NUCLEOTIDE SEQUENCE</scope>
    <source>
        <tissue evidence="8">Leaves</tissue>
    </source>
</reference>
<dbReference type="InterPro" id="IPR056280">
    <property type="entry name" value="AIPP2-like_SPOC"/>
</dbReference>
<evidence type="ECO:0000256" key="2">
    <source>
        <dbReference type="ARBA" id="ARBA00022771"/>
    </source>
</evidence>
<dbReference type="GO" id="GO:0008270">
    <property type="term" value="F:zinc ion binding"/>
    <property type="evidence" value="ECO:0007669"/>
    <property type="project" value="UniProtKB-KW"/>
</dbReference>
<dbReference type="GO" id="GO:0034244">
    <property type="term" value="P:negative regulation of transcription elongation by RNA polymerase II"/>
    <property type="evidence" value="ECO:0007669"/>
    <property type="project" value="InterPro"/>
</dbReference>
<evidence type="ECO:0000259" key="7">
    <source>
        <dbReference type="Pfam" id="PF23121"/>
    </source>
</evidence>
<dbReference type="InterPro" id="IPR013083">
    <property type="entry name" value="Znf_RING/FYVE/PHD"/>
</dbReference>
<evidence type="ECO:0000313" key="9">
    <source>
        <dbReference type="Proteomes" id="UP000619265"/>
    </source>
</evidence>
<keyword evidence="3" id="KW-0862">Zinc</keyword>
<feature type="domain" description="AIPP2-like SPOC-like" evidence="7">
    <location>
        <begin position="295"/>
        <end position="411"/>
    </location>
</feature>
<keyword evidence="2" id="KW-0863">Zinc-finger</keyword>
<accession>A0A833XI62</accession>
<comment type="caution">
    <text evidence="8">The sequence shown here is derived from an EMBL/GenBank/DDBJ whole genome shotgun (WGS) entry which is preliminary data.</text>
</comment>
<evidence type="ECO:0000256" key="5">
    <source>
        <dbReference type="ARBA" id="ARBA00023163"/>
    </source>
</evidence>
<dbReference type="SUPFAM" id="SSF57903">
    <property type="entry name" value="FYVE/PHD zinc finger"/>
    <property type="match status" value="1"/>
</dbReference>
<keyword evidence="5" id="KW-0804">Transcription</keyword>
<gene>
    <name evidence="8" type="ORF">F2P56_011996</name>
</gene>
<dbReference type="EMBL" id="LIHL02000006">
    <property type="protein sequence ID" value="KAF5467777.1"/>
    <property type="molecule type" value="Genomic_DNA"/>
</dbReference>
<feature type="compositionally biased region" description="Basic residues" evidence="6">
    <location>
        <begin position="134"/>
        <end position="147"/>
    </location>
</feature>
<dbReference type="InterPro" id="IPR049914">
    <property type="entry name" value="PHD1-3/5-6"/>
</dbReference>
<organism evidence="8 9">
    <name type="scientific">Juglans regia</name>
    <name type="common">English walnut</name>
    <dbReference type="NCBI Taxonomy" id="51240"/>
    <lineage>
        <taxon>Eukaryota</taxon>
        <taxon>Viridiplantae</taxon>
        <taxon>Streptophyta</taxon>
        <taxon>Embryophyta</taxon>
        <taxon>Tracheophyta</taxon>
        <taxon>Spermatophyta</taxon>
        <taxon>Magnoliopsida</taxon>
        <taxon>eudicotyledons</taxon>
        <taxon>Gunneridae</taxon>
        <taxon>Pentapetalae</taxon>
        <taxon>rosids</taxon>
        <taxon>fabids</taxon>
        <taxon>Fagales</taxon>
        <taxon>Juglandaceae</taxon>
        <taxon>Juglans</taxon>
    </lineage>
</organism>
<feature type="region of interest" description="Disordered" evidence="6">
    <location>
        <begin position="118"/>
        <end position="149"/>
    </location>
</feature>
<protein>
    <recommendedName>
        <fullName evidence="7">AIPP2-like SPOC-like domain-containing protein</fullName>
    </recommendedName>
</protein>
<dbReference type="AlphaFoldDB" id="A0A833XI62"/>
<dbReference type="PANTHER" id="PTHR33304">
    <property type="match status" value="1"/>
</dbReference>
<dbReference type="InterPro" id="IPR011011">
    <property type="entry name" value="Znf_FYVE_PHD"/>
</dbReference>
<name>A0A833XI62_JUGRE</name>
<reference evidence="8" key="2">
    <citation type="submission" date="2020-03" db="EMBL/GenBank/DDBJ databases">
        <title>Walnut 2.0.</title>
        <authorList>
            <person name="Marrano A."/>
            <person name="Britton M."/>
            <person name="Zimin A.V."/>
            <person name="Zaini P.A."/>
            <person name="Workman R."/>
            <person name="Puiu D."/>
            <person name="Bianco L."/>
            <person name="Allen B.J."/>
            <person name="Troggio M."/>
            <person name="Leslie C.A."/>
            <person name="Timp W."/>
            <person name="Dendekar A."/>
            <person name="Salzberg S.L."/>
            <person name="Neale D.B."/>
        </authorList>
    </citation>
    <scope>NUCLEOTIDE SEQUENCE</scope>
    <source>
        <tissue evidence="8">Leaves</tissue>
    </source>
</reference>
<evidence type="ECO:0000313" key="8">
    <source>
        <dbReference type="EMBL" id="KAF5467777.1"/>
    </source>
</evidence>
<dbReference type="Gene3D" id="3.30.40.10">
    <property type="entry name" value="Zinc/RING finger domain, C3HC4 (zinc finger)"/>
    <property type="match status" value="1"/>
</dbReference>
<evidence type="ECO:0000256" key="4">
    <source>
        <dbReference type="ARBA" id="ARBA00023015"/>
    </source>
</evidence>
<dbReference type="GO" id="GO:0140566">
    <property type="term" value="F:histone reader activity"/>
    <property type="evidence" value="ECO:0007669"/>
    <property type="project" value="InterPro"/>
</dbReference>